<sequence length="367" mass="39913">MSFKKMNFKKMHFKNKGVIAVTAAIISGACLVSSQALASHHFETTFVQKNPTLNQSDNYVFASERPDHTVFVMDVSVTPEAGEGGIFSTDALYNIHVSSDETFETGHTFTLDFNEDNQFTVYQSETPNGDVGTVGDEIGEGTIGEASELSGGIKVWAGAIQDPFYGNSPSLGLLRAQLNAGQPYNPDIWAQAEGTSIFVGRKAGSIVLDVPNSMLGSTTRTFMTTSIPQGDGWRQVQYSANPLFSHIMLFENEALKVSHDRSRPNMQNAIKPIVAARVSRAATLADSQEDPIKYGNEVADMLVPDVLTYETGTPATYSAAERNGRPLDDDAMSEVLTMLLGTPTDQKIENPKLYTESFPYVIPVSVE</sequence>
<evidence type="ECO:0000313" key="4">
    <source>
        <dbReference type="Proteomes" id="UP000184123"/>
    </source>
</evidence>
<dbReference type="InterPro" id="IPR025566">
    <property type="entry name" value="DUF4331"/>
</dbReference>
<keyword evidence="5" id="KW-1185">Reference proteome</keyword>
<dbReference type="RefSeq" id="WP_073433976.1">
    <property type="nucleotide sequence ID" value="NZ_BJXU01000125.1"/>
</dbReference>
<dbReference type="EMBL" id="FRCA01000002">
    <property type="protein sequence ID" value="SHL65173.1"/>
    <property type="molecule type" value="Genomic_DNA"/>
</dbReference>
<reference evidence="3 4" key="1">
    <citation type="submission" date="2016-11" db="EMBL/GenBank/DDBJ databases">
        <authorList>
            <person name="Jaros S."/>
            <person name="Januszkiewicz K."/>
            <person name="Wedrychowicz H."/>
        </authorList>
    </citation>
    <scope>NUCLEOTIDE SEQUENCE [LARGE SCALE GENOMIC DNA]</scope>
    <source>
        <strain evidence="3 4">DSM 4740</strain>
    </source>
</reference>
<feature type="chain" id="PRO_5012161194" description="DUF4331 domain-containing protein" evidence="1">
    <location>
        <begin position="39"/>
        <end position="367"/>
    </location>
</feature>
<proteinExistence type="predicted"/>
<reference evidence="2 5" key="2">
    <citation type="submission" date="2019-07" db="EMBL/GenBank/DDBJ databases">
        <title>Whole genome shotgun sequence of Halomonas cupida NBRC 102219.</title>
        <authorList>
            <person name="Hosoyama A."/>
            <person name="Uohara A."/>
            <person name="Ohji S."/>
            <person name="Ichikawa N."/>
        </authorList>
    </citation>
    <scope>NUCLEOTIDE SEQUENCE [LARGE SCALE GENOMIC DNA]</scope>
    <source>
        <strain evidence="2 5">NBRC 102219</strain>
    </source>
</reference>
<evidence type="ECO:0000313" key="5">
    <source>
        <dbReference type="Proteomes" id="UP000321726"/>
    </source>
</evidence>
<keyword evidence="1" id="KW-0732">Signal</keyword>
<dbReference type="Pfam" id="PF14224">
    <property type="entry name" value="DUF4331"/>
    <property type="match status" value="1"/>
</dbReference>
<evidence type="ECO:0008006" key="6">
    <source>
        <dbReference type="Google" id="ProtNLM"/>
    </source>
</evidence>
<dbReference type="Proteomes" id="UP000321726">
    <property type="component" value="Unassembled WGS sequence"/>
</dbReference>
<dbReference type="STRING" id="44933.SAMN05660971_01052"/>
<evidence type="ECO:0000313" key="3">
    <source>
        <dbReference type="EMBL" id="SHL65173.1"/>
    </source>
</evidence>
<dbReference type="EMBL" id="BJXU01000125">
    <property type="protein sequence ID" value="GEN25109.1"/>
    <property type="molecule type" value="Genomic_DNA"/>
</dbReference>
<accession>A0A1M7CDA8</accession>
<name>A0A1M7CDA8_9GAMM</name>
<gene>
    <name evidence="2" type="ORF">HCU01_30580</name>
    <name evidence="3" type="ORF">SAMN05660971_01052</name>
</gene>
<protein>
    <recommendedName>
        <fullName evidence="6">DUF4331 domain-containing protein</fullName>
    </recommendedName>
</protein>
<dbReference type="PROSITE" id="PS51257">
    <property type="entry name" value="PROKAR_LIPOPROTEIN"/>
    <property type="match status" value="1"/>
</dbReference>
<dbReference type="AlphaFoldDB" id="A0A1M7CDA8"/>
<feature type="signal peptide" evidence="1">
    <location>
        <begin position="1"/>
        <end position="38"/>
    </location>
</feature>
<evidence type="ECO:0000256" key="1">
    <source>
        <dbReference type="SAM" id="SignalP"/>
    </source>
</evidence>
<dbReference type="Proteomes" id="UP000184123">
    <property type="component" value="Unassembled WGS sequence"/>
</dbReference>
<evidence type="ECO:0000313" key="2">
    <source>
        <dbReference type="EMBL" id="GEN25109.1"/>
    </source>
</evidence>
<organism evidence="3 4">
    <name type="scientific">Halomonas cupida</name>
    <dbReference type="NCBI Taxonomy" id="44933"/>
    <lineage>
        <taxon>Bacteria</taxon>
        <taxon>Pseudomonadati</taxon>
        <taxon>Pseudomonadota</taxon>
        <taxon>Gammaproteobacteria</taxon>
        <taxon>Oceanospirillales</taxon>
        <taxon>Halomonadaceae</taxon>
        <taxon>Halomonas</taxon>
    </lineage>
</organism>
<dbReference type="OrthoDB" id="525451at2"/>